<keyword evidence="1" id="KW-1133">Transmembrane helix</keyword>
<gene>
    <name evidence="2" type="ORF">MORIYA_1037</name>
</gene>
<keyword evidence="3" id="KW-1185">Reference proteome</keyword>
<organism evidence="2 3">
    <name type="scientific">Moritella yayanosii</name>
    <dbReference type="NCBI Taxonomy" id="69539"/>
    <lineage>
        <taxon>Bacteria</taxon>
        <taxon>Pseudomonadati</taxon>
        <taxon>Pseudomonadota</taxon>
        <taxon>Gammaproteobacteria</taxon>
        <taxon>Alteromonadales</taxon>
        <taxon>Moritellaceae</taxon>
        <taxon>Moritella</taxon>
    </lineage>
</organism>
<protein>
    <submittedName>
        <fullName evidence="2">Uncharacterized protein</fullName>
    </submittedName>
</protein>
<keyword evidence="1" id="KW-0812">Transmembrane</keyword>
<reference evidence="3" key="1">
    <citation type="submission" date="2018-05" db="EMBL/GenBank/DDBJ databases">
        <authorList>
            <person name="Cea G.-C."/>
            <person name="William W."/>
        </authorList>
    </citation>
    <scope>NUCLEOTIDE SEQUENCE [LARGE SCALE GENOMIC DNA]</scope>
    <source>
        <strain evidence="3">DB21MT 5</strain>
    </source>
</reference>
<proteinExistence type="predicted"/>
<evidence type="ECO:0000313" key="3">
    <source>
        <dbReference type="Proteomes" id="UP000250163"/>
    </source>
</evidence>
<evidence type="ECO:0000256" key="1">
    <source>
        <dbReference type="SAM" id="Phobius"/>
    </source>
</evidence>
<name>A0A330LU02_9GAMM</name>
<dbReference type="EMBL" id="LS483250">
    <property type="protein sequence ID" value="SQD77515.1"/>
    <property type="molecule type" value="Genomic_DNA"/>
</dbReference>
<feature type="transmembrane region" description="Helical" evidence="1">
    <location>
        <begin position="12"/>
        <end position="31"/>
    </location>
</feature>
<keyword evidence="1" id="KW-0472">Membrane</keyword>
<dbReference type="AlphaFoldDB" id="A0A330LU02"/>
<accession>A0A330LU02</accession>
<dbReference type="KEGG" id="mya:MORIYA_1037"/>
<sequence length="46" mass="5514">MATFSLKLKRTLTFLVFLFDYFVTKLTFVIIKGSFSFDFMKKSNYK</sequence>
<dbReference type="Proteomes" id="UP000250163">
    <property type="component" value="Chromosome MORIYA"/>
</dbReference>
<evidence type="ECO:0000313" key="2">
    <source>
        <dbReference type="EMBL" id="SQD77515.1"/>
    </source>
</evidence>